<sequence>MAFSWNDPFLLDDQLTEDERMIRESAAAFAESELLPRVQDAYLEEATDRELFRLMGAGYESS</sequence>
<dbReference type="Pfam" id="PF02771">
    <property type="entry name" value="Acyl-CoA_dh_N"/>
    <property type="match status" value="1"/>
</dbReference>
<dbReference type="GO" id="GO:0050660">
    <property type="term" value="F:flavin adenine dinucleotide binding"/>
    <property type="evidence" value="ECO:0007669"/>
    <property type="project" value="InterPro"/>
</dbReference>
<dbReference type="PANTHER" id="PTHR42807:SF1">
    <property type="entry name" value="GLUTARYL-COA DEHYDROGENASE, MITOCHONDRIAL"/>
    <property type="match status" value="1"/>
</dbReference>
<keyword evidence="2" id="KW-0560">Oxidoreductase</keyword>
<comment type="caution">
    <text evidence="4">The sequence shown here is derived from an EMBL/GenBank/DDBJ whole genome shotgun (WGS) entry which is preliminary data.</text>
</comment>
<accession>A0A7W6R806</accession>
<dbReference type="SUPFAM" id="SSF56645">
    <property type="entry name" value="Acyl-CoA dehydrogenase NM domain-like"/>
    <property type="match status" value="1"/>
</dbReference>
<dbReference type="GO" id="GO:0033539">
    <property type="term" value="P:fatty acid beta-oxidation using acyl-CoA dehydrogenase"/>
    <property type="evidence" value="ECO:0007669"/>
    <property type="project" value="TreeGrafter"/>
</dbReference>
<dbReference type="EMBL" id="JACIFY010000022">
    <property type="protein sequence ID" value="MBB4238427.1"/>
    <property type="molecule type" value="Genomic_DNA"/>
</dbReference>
<feature type="domain" description="Acyl-CoA dehydrogenase/oxidase N-terminal" evidence="3">
    <location>
        <begin position="16"/>
        <end position="57"/>
    </location>
</feature>
<dbReference type="InterPro" id="IPR013786">
    <property type="entry name" value="AcylCoA_DH/ox_N"/>
</dbReference>
<dbReference type="InterPro" id="IPR009100">
    <property type="entry name" value="AcylCoA_DH/oxidase_NM_dom_sf"/>
</dbReference>
<reference evidence="4 5" key="1">
    <citation type="submission" date="2020-08" db="EMBL/GenBank/DDBJ databases">
        <title>Genomic Encyclopedia of Type Strains, Phase IV (KMG-V): Genome sequencing to study the core and pangenomes of soil and plant-associated prokaryotes.</title>
        <authorList>
            <person name="Whitman W."/>
        </authorList>
    </citation>
    <scope>NUCLEOTIDE SEQUENCE [LARGE SCALE GENOMIC DNA]</scope>
    <source>
        <strain evidence="4 5">SEMIA 4089</strain>
    </source>
</reference>
<dbReference type="PANTHER" id="PTHR42807">
    <property type="entry name" value="GLUTARYL-COA DEHYDROGENASE, MITOCHONDRIAL"/>
    <property type="match status" value="1"/>
</dbReference>
<evidence type="ECO:0000256" key="1">
    <source>
        <dbReference type="ARBA" id="ARBA00022946"/>
    </source>
</evidence>
<evidence type="ECO:0000259" key="3">
    <source>
        <dbReference type="Pfam" id="PF02771"/>
    </source>
</evidence>
<name>A0A7W6R806_9HYPH</name>
<dbReference type="Gene3D" id="1.10.540.10">
    <property type="entry name" value="Acyl-CoA dehydrogenase/oxidase, N-terminal domain"/>
    <property type="match status" value="1"/>
</dbReference>
<dbReference type="GO" id="GO:0004361">
    <property type="term" value="F:glutaryl-CoA dehydrogenase activity"/>
    <property type="evidence" value="ECO:0007669"/>
    <property type="project" value="TreeGrafter"/>
</dbReference>
<dbReference type="Proteomes" id="UP000540909">
    <property type="component" value="Unassembled WGS sequence"/>
</dbReference>
<dbReference type="InterPro" id="IPR052033">
    <property type="entry name" value="Glutaryl-CoA_DH_mitochondrial"/>
</dbReference>
<evidence type="ECO:0000313" key="4">
    <source>
        <dbReference type="EMBL" id="MBB4238427.1"/>
    </source>
</evidence>
<dbReference type="GO" id="GO:0000062">
    <property type="term" value="F:fatty-acyl-CoA binding"/>
    <property type="evidence" value="ECO:0007669"/>
    <property type="project" value="TreeGrafter"/>
</dbReference>
<evidence type="ECO:0000313" key="5">
    <source>
        <dbReference type="Proteomes" id="UP000540909"/>
    </source>
</evidence>
<proteinExistence type="predicted"/>
<gene>
    <name evidence="4" type="ORF">GGD57_005039</name>
</gene>
<keyword evidence="1" id="KW-0809">Transit peptide</keyword>
<protein>
    <submittedName>
        <fullName evidence="4">Alkylation response protein AidB-like acyl-CoA dehydrogenase</fullName>
    </submittedName>
</protein>
<evidence type="ECO:0000256" key="2">
    <source>
        <dbReference type="ARBA" id="ARBA00023002"/>
    </source>
</evidence>
<dbReference type="AlphaFoldDB" id="A0A7W6R806"/>
<organism evidence="4 5">
    <name type="scientific">Rhizobium esperanzae</name>
    <dbReference type="NCBI Taxonomy" id="1967781"/>
    <lineage>
        <taxon>Bacteria</taxon>
        <taxon>Pseudomonadati</taxon>
        <taxon>Pseudomonadota</taxon>
        <taxon>Alphaproteobacteria</taxon>
        <taxon>Hyphomicrobiales</taxon>
        <taxon>Rhizobiaceae</taxon>
        <taxon>Rhizobium/Agrobacterium group</taxon>
        <taxon>Rhizobium</taxon>
    </lineage>
</organism>
<dbReference type="InterPro" id="IPR037069">
    <property type="entry name" value="AcylCoA_DH/ox_N_sf"/>
</dbReference>
<dbReference type="GO" id="GO:0046949">
    <property type="term" value="P:fatty-acyl-CoA biosynthetic process"/>
    <property type="evidence" value="ECO:0007669"/>
    <property type="project" value="TreeGrafter"/>
</dbReference>